<dbReference type="PANTHER" id="PTHR33127:SF69">
    <property type="entry name" value="OS09G0340800 PROTEIN"/>
    <property type="match status" value="1"/>
</dbReference>
<accession>A0A9N7MNI6</accession>
<organism evidence="3 4">
    <name type="scientific">Striga hermonthica</name>
    <name type="common">Purple witchweed</name>
    <name type="synonym">Buchnera hermonthica</name>
    <dbReference type="NCBI Taxonomy" id="68872"/>
    <lineage>
        <taxon>Eukaryota</taxon>
        <taxon>Viridiplantae</taxon>
        <taxon>Streptophyta</taxon>
        <taxon>Embryophyta</taxon>
        <taxon>Tracheophyta</taxon>
        <taxon>Spermatophyta</taxon>
        <taxon>Magnoliopsida</taxon>
        <taxon>eudicotyledons</taxon>
        <taxon>Gunneridae</taxon>
        <taxon>Pentapetalae</taxon>
        <taxon>asterids</taxon>
        <taxon>lamiids</taxon>
        <taxon>Lamiales</taxon>
        <taxon>Orobanchaceae</taxon>
        <taxon>Buchnereae</taxon>
        <taxon>Striga</taxon>
    </lineage>
</organism>
<gene>
    <name evidence="3" type="ORF">SHERM_12468</name>
</gene>
<dbReference type="PANTHER" id="PTHR33127">
    <property type="entry name" value="TRANSMEMBRANE PROTEIN"/>
    <property type="match status" value="1"/>
</dbReference>
<keyword evidence="4" id="KW-1185">Reference proteome</keyword>
<evidence type="ECO:0000259" key="2">
    <source>
        <dbReference type="Pfam" id="PF03478"/>
    </source>
</evidence>
<dbReference type="InterPro" id="IPR005174">
    <property type="entry name" value="KIB1-4_b-propeller"/>
</dbReference>
<sequence length="362" mass="41793">MGEKKKMMMKKNKEKKSPKKKIPTGRGEEKLPYLPIADVRDWGRLQIIRSNMSETGGITKSWVVSSPSCNLNQPPPHRQTCPQLALIGIPFRDARIPGEYSMKRFCHQRQVTFYSTDTFLSNLFRYSNYGTHSDYSVPLRRALTSGNTRMVVTGLDSPAFAFSNKVEQNYVSKICYYSRRVWKTSNCRVIEPFSATNRQYMEFTNAIGLEGKFYAISLQGSLAIIEDSDGSGDYEITRLGTNRAVPSKPCRHFREYLVRCESEIFLVLLLSMALVNVVDDVEVFRLDEWRLCWEKVERLSDDAVFFVQEECCLGMSASFLGCKSRNNCVYFRYEKAETWFCFDMKTRRISTTIGPVIDRPMY</sequence>
<proteinExistence type="predicted"/>
<evidence type="ECO:0000313" key="3">
    <source>
        <dbReference type="EMBL" id="CAA0811261.1"/>
    </source>
</evidence>
<evidence type="ECO:0000313" key="4">
    <source>
        <dbReference type="Proteomes" id="UP001153555"/>
    </source>
</evidence>
<feature type="compositionally biased region" description="Basic residues" evidence="1">
    <location>
        <begin position="7"/>
        <end position="23"/>
    </location>
</feature>
<feature type="region of interest" description="Disordered" evidence="1">
    <location>
        <begin position="1"/>
        <end position="27"/>
    </location>
</feature>
<reference evidence="3" key="1">
    <citation type="submission" date="2019-12" db="EMBL/GenBank/DDBJ databases">
        <authorList>
            <person name="Scholes J."/>
        </authorList>
    </citation>
    <scope>NUCLEOTIDE SEQUENCE</scope>
</reference>
<feature type="domain" description="KIB1-4 beta-propeller" evidence="2">
    <location>
        <begin position="171"/>
        <end position="332"/>
    </location>
</feature>
<comment type="caution">
    <text evidence="3">The sequence shown here is derived from an EMBL/GenBank/DDBJ whole genome shotgun (WGS) entry which is preliminary data.</text>
</comment>
<dbReference type="Pfam" id="PF03478">
    <property type="entry name" value="Beta-prop_KIB1-4"/>
    <property type="match status" value="1"/>
</dbReference>
<dbReference type="AlphaFoldDB" id="A0A9N7MNI6"/>
<dbReference type="EMBL" id="CACSLK010008332">
    <property type="protein sequence ID" value="CAA0811261.1"/>
    <property type="molecule type" value="Genomic_DNA"/>
</dbReference>
<evidence type="ECO:0000256" key="1">
    <source>
        <dbReference type="SAM" id="MobiDB-lite"/>
    </source>
</evidence>
<dbReference type="Proteomes" id="UP001153555">
    <property type="component" value="Unassembled WGS sequence"/>
</dbReference>
<name>A0A9N7MNI6_STRHE</name>
<protein>
    <recommendedName>
        <fullName evidence="2">KIB1-4 beta-propeller domain-containing protein</fullName>
    </recommendedName>
</protein>
<dbReference type="OrthoDB" id="1264317at2759"/>